<dbReference type="AlphaFoldDB" id="A0A0F9KWD8"/>
<feature type="transmembrane region" description="Helical" evidence="1">
    <location>
        <begin position="6"/>
        <end position="23"/>
    </location>
</feature>
<evidence type="ECO:0000313" key="2">
    <source>
        <dbReference type="EMBL" id="KKM86033.1"/>
    </source>
</evidence>
<dbReference type="EMBL" id="LAZR01007318">
    <property type="protein sequence ID" value="KKM86033.1"/>
    <property type="molecule type" value="Genomic_DNA"/>
</dbReference>
<accession>A0A0F9KWD8</accession>
<name>A0A0F9KWD8_9ZZZZ</name>
<gene>
    <name evidence="2" type="ORF">LCGC14_1282970</name>
</gene>
<organism evidence="2">
    <name type="scientific">marine sediment metagenome</name>
    <dbReference type="NCBI Taxonomy" id="412755"/>
    <lineage>
        <taxon>unclassified sequences</taxon>
        <taxon>metagenomes</taxon>
        <taxon>ecological metagenomes</taxon>
    </lineage>
</organism>
<protein>
    <submittedName>
        <fullName evidence="2">Uncharacterized protein</fullName>
    </submittedName>
</protein>
<keyword evidence="1" id="KW-1133">Transmembrane helix</keyword>
<sequence length="77" mass="9046">MELLLVGIIIGTIGASIVWFFVWRNNKKKFMQTIIDIDSLTDLTYTREELEAELDKAWTQIRSDFIARAENRLNKLK</sequence>
<comment type="caution">
    <text evidence="2">The sequence shown here is derived from an EMBL/GenBank/DDBJ whole genome shotgun (WGS) entry which is preliminary data.</text>
</comment>
<keyword evidence="1" id="KW-0812">Transmembrane</keyword>
<evidence type="ECO:0000256" key="1">
    <source>
        <dbReference type="SAM" id="Phobius"/>
    </source>
</evidence>
<proteinExistence type="predicted"/>
<reference evidence="2" key="1">
    <citation type="journal article" date="2015" name="Nature">
        <title>Complex archaea that bridge the gap between prokaryotes and eukaryotes.</title>
        <authorList>
            <person name="Spang A."/>
            <person name="Saw J.H."/>
            <person name="Jorgensen S.L."/>
            <person name="Zaremba-Niedzwiedzka K."/>
            <person name="Martijn J."/>
            <person name="Lind A.E."/>
            <person name="van Eijk R."/>
            <person name="Schleper C."/>
            <person name="Guy L."/>
            <person name="Ettema T.J."/>
        </authorList>
    </citation>
    <scope>NUCLEOTIDE SEQUENCE</scope>
</reference>
<keyword evidence="1" id="KW-0472">Membrane</keyword>